<gene>
    <name evidence="5" type="ORF">N6G96_07030</name>
</gene>
<protein>
    <submittedName>
        <fullName evidence="5">CopY/TcrY family copper transport repressor</fullName>
    </submittedName>
</protein>
<dbReference type="PIRSF" id="PIRSF019455">
    <property type="entry name" value="CopR_AtkY"/>
    <property type="match status" value="1"/>
</dbReference>
<evidence type="ECO:0000256" key="2">
    <source>
        <dbReference type="ARBA" id="ARBA00023015"/>
    </source>
</evidence>
<proteinExistence type="inferred from homology"/>
<comment type="similarity">
    <text evidence="1">Belongs to the BlaI transcriptional regulatory family.</text>
</comment>
<dbReference type="Pfam" id="PF03965">
    <property type="entry name" value="Penicillinase_R"/>
    <property type="match status" value="1"/>
</dbReference>
<keyword evidence="3" id="KW-0238">DNA-binding</keyword>
<dbReference type="SUPFAM" id="SSF46785">
    <property type="entry name" value="Winged helix' DNA-binding domain"/>
    <property type="match status" value="1"/>
</dbReference>
<keyword evidence="6" id="KW-1185">Reference proteome</keyword>
<name>A0ABZ0Q294_9LACO</name>
<sequence>MTEDLAITTSEWEVMRIVWTLGKATSSEIIQLLVRKRPWKASTVKTLIGRLVQKGMLTATKDGHTNTYQCAISERNAMQQEANRLFQNMCAMKNGKVLAQLIQEIQLSKTDIQNLQKVLNDKLQTAPDQVACNCIPEEELTK</sequence>
<dbReference type="InterPro" id="IPR036390">
    <property type="entry name" value="WH_DNA-bd_sf"/>
</dbReference>
<dbReference type="EMBL" id="CP104778">
    <property type="protein sequence ID" value="WPC21046.1"/>
    <property type="molecule type" value="Genomic_DNA"/>
</dbReference>
<reference evidence="6" key="1">
    <citation type="submission" date="2024-06" db="EMBL/GenBank/DDBJ databases">
        <authorList>
            <person name="Chang H.C."/>
            <person name="Mun S.Y."/>
        </authorList>
    </citation>
    <scope>NUCLEOTIDE SEQUENCE [LARGE SCALE GENOMIC DNA]</scope>
    <source>
        <strain evidence="6">KT1</strain>
    </source>
</reference>
<evidence type="ECO:0000313" key="5">
    <source>
        <dbReference type="EMBL" id="WPC21046.1"/>
    </source>
</evidence>
<dbReference type="InterPro" id="IPR005650">
    <property type="entry name" value="BlaI_family"/>
</dbReference>
<accession>A0ABZ0Q294</accession>
<evidence type="ECO:0000256" key="1">
    <source>
        <dbReference type="ARBA" id="ARBA00011046"/>
    </source>
</evidence>
<dbReference type="InterPro" id="IPR036388">
    <property type="entry name" value="WH-like_DNA-bd_sf"/>
</dbReference>
<dbReference type="NCBIfam" id="TIGR02698">
    <property type="entry name" value="CopY_TcrY"/>
    <property type="match status" value="1"/>
</dbReference>
<evidence type="ECO:0000313" key="6">
    <source>
        <dbReference type="Proteomes" id="UP001302696"/>
    </source>
</evidence>
<dbReference type="RefSeq" id="WP_057775515.1">
    <property type="nucleotide sequence ID" value="NZ_BBIM01000031.1"/>
</dbReference>
<dbReference type="Proteomes" id="UP001302696">
    <property type="component" value="Chromosome"/>
</dbReference>
<dbReference type="Gene3D" id="1.10.10.10">
    <property type="entry name" value="Winged helix-like DNA-binding domain superfamily/Winged helix DNA-binding domain"/>
    <property type="match status" value="1"/>
</dbReference>
<keyword evidence="4" id="KW-0804">Transcription</keyword>
<evidence type="ECO:0000256" key="3">
    <source>
        <dbReference type="ARBA" id="ARBA00023125"/>
    </source>
</evidence>
<keyword evidence="2" id="KW-0805">Transcription regulation</keyword>
<dbReference type="InterPro" id="IPR014071">
    <property type="entry name" value="Cu_transp_CopY/TcrY"/>
</dbReference>
<organism evidence="5 6">
    <name type="scientific">Pediococcus inopinatus</name>
    <dbReference type="NCBI Taxonomy" id="114090"/>
    <lineage>
        <taxon>Bacteria</taxon>
        <taxon>Bacillati</taxon>
        <taxon>Bacillota</taxon>
        <taxon>Bacilli</taxon>
        <taxon>Lactobacillales</taxon>
        <taxon>Lactobacillaceae</taxon>
        <taxon>Pediococcus</taxon>
    </lineage>
</organism>
<evidence type="ECO:0000256" key="4">
    <source>
        <dbReference type="ARBA" id="ARBA00023163"/>
    </source>
</evidence>